<dbReference type="Proteomes" id="UP000018415">
    <property type="component" value="Unassembled WGS sequence"/>
</dbReference>
<gene>
    <name evidence="3" type="ORF">P253_01168</name>
</gene>
<keyword evidence="2" id="KW-0812">Transmembrane</keyword>
<evidence type="ECO:0000313" key="3">
    <source>
        <dbReference type="EMBL" id="ESK48523.1"/>
    </source>
</evidence>
<dbReference type="EMBL" id="AYET01000002">
    <property type="protein sequence ID" value="ESK48523.1"/>
    <property type="molecule type" value="Genomic_DNA"/>
</dbReference>
<dbReference type="Pfam" id="PF07963">
    <property type="entry name" value="N_methyl"/>
    <property type="match status" value="1"/>
</dbReference>
<keyword evidence="1" id="KW-0175">Coiled coil</keyword>
<feature type="transmembrane region" description="Helical" evidence="2">
    <location>
        <begin position="20"/>
        <end position="39"/>
    </location>
</feature>
<dbReference type="RefSeq" id="WP_016659138.1">
    <property type="nucleotide sequence ID" value="NZ_BBSF01000012.1"/>
</dbReference>
<sequence length="374" mass="41314">MKKMSSLKHTQAGVTLVELMIGLTVGLVVTGGAMAILFGNQKMLLEKGRLDRTQEEFRFATTTITRLIRQANSFSVPASNNELVINFDSSQRDCLGVSGVSVTNKLKLENNQLLCIRNNDPDKSYVLAKNIGNLNFSYGIQKSGVVTYTPYFKSDASVDTVVEYVWNDITSVQTKISIVQDGLAKQPALEFIATSHQKSSTANLSSGGESQLTEEELKKLLEEEAKADKKAEEELKAIEEAEEKEVKDKNVTDNPTSVSNLTDVLSLLTIQLGSEHEKLLSEFSTNGNQNINLDTDIKIYLNENKRDLSSWKISWSIDDKIITSVILPEVATSKTTILSFKAPSPKNTKFHVEIAPTSSCNSCSIKKLNFMSKE</sequence>
<protein>
    <recommendedName>
        <fullName evidence="5">Prepilin-type N-terminal cleavage/methylation domain-containing protein</fullName>
    </recommendedName>
</protein>
<keyword evidence="4" id="KW-1185">Reference proteome</keyword>
<evidence type="ECO:0000313" key="4">
    <source>
        <dbReference type="Proteomes" id="UP000018415"/>
    </source>
</evidence>
<organism evidence="3 4">
    <name type="scientific">Acinetobacter indicus CIP 110367</name>
    <dbReference type="NCBI Taxonomy" id="1341679"/>
    <lineage>
        <taxon>Bacteria</taxon>
        <taxon>Pseudomonadati</taxon>
        <taxon>Pseudomonadota</taxon>
        <taxon>Gammaproteobacteria</taxon>
        <taxon>Moraxellales</taxon>
        <taxon>Moraxellaceae</taxon>
        <taxon>Acinetobacter</taxon>
    </lineage>
</organism>
<dbReference type="InterPro" id="IPR012902">
    <property type="entry name" value="N_methyl_site"/>
</dbReference>
<keyword evidence="2" id="KW-1133">Transmembrane helix</keyword>
<evidence type="ECO:0008006" key="5">
    <source>
        <dbReference type="Google" id="ProtNLM"/>
    </source>
</evidence>
<dbReference type="PATRIC" id="fig|1341679.3.peg.1154"/>
<dbReference type="PROSITE" id="PS00409">
    <property type="entry name" value="PROKAR_NTER_METHYL"/>
    <property type="match status" value="1"/>
</dbReference>
<name>V2U373_9GAMM</name>
<accession>V2U373</accession>
<proteinExistence type="predicted"/>
<dbReference type="eggNOG" id="ENOG5030HMY">
    <property type="taxonomic scope" value="Bacteria"/>
</dbReference>
<evidence type="ECO:0000256" key="2">
    <source>
        <dbReference type="SAM" id="Phobius"/>
    </source>
</evidence>
<keyword evidence="2" id="KW-0472">Membrane</keyword>
<evidence type="ECO:0000256" key="1">
    <source>
        <dbReference type="SAM" id="Coils"/>
    </source>
</evidence>
<dbReference type="AlphaFoldDB" id="V2U373"/>
<dbReference type="OrthoDB" id="5296662at2"/>
<comment type="caution">
    <text evidence="3">The sequence shown here is derived from an EMBL/GenBank/DDBJ whole genome shotgun (WGS) entry which is preliminary data.</text>
</comment>
<dbReference type="HOGENOM" id="CLU_738943_0_0_6"/>
<reference evidence="3 4" key="1">
    <citation type="submission" date="2013-10" db="EMBL/GenBank/DDBJ databases">
        <title>The Genome Sequence of Acinetobacter indicus CIP 110367.</title>
        <authorList>
            <consortium name="The Broad Institute Genomics Platform"/>
            <consortium name="The Broad Institute Genome Sequencing Center for Infectious Disease"/>
            <person name="Cerqueira G."/>
            <person name="Feldgarden M."/>
            <person name="Courvalin P."/>
            <person name="Grillot-Courvalin C."/>
            <person name="Clermont D."/>
            <person name="Rocha E."/>
            <person name="Yoon E.-J."/>
            <person name="Nemec A."/>
            <person name="Young S.K."/>
            <person name="Zeng Q."/>
            <person name="Gargeya S."/>
            <person name="Fitzgerald M."/>
            <person name="Abouelleil A."/>
            <person name="Alvarado L."/>
            <person name="Berlin A.M."/>
            <person name="Chapman S.B."/>
            <person name="Gainer-Dewar J."/>
            <person name="Goldberg J."/>
            <person name="Gnerre S."/>
            <person name="Griggs A."/>
            <person name="Gujja S."/>
            <person name="Hansen M."/>
            <person name="Howarth C."/>
            <person name="Imamovic A."/>
            <person name="Ireland A."/>
            <person name="Larimer J."/>
            <person name="McCowan C."/>
            <person name="Murphy C."/>
            <person name="Pearson M."/>
            <person name="Poon T.W."/>
            <person name="Priest M."/>
            <person name="Roberts A."/>
            <person name="Saif S."/>
            <person name="Shea T."/>
            <person name="Sykes S."/>
            <person name="Wortman J."/>
            <person name="Nusbaum C."/>
            <person name="Birren B."/>
        </authorList>
    </citation>
    <scope>NUCLEOTIDE SEQUENCE [LARGE SCALE GENOMIC DNA]</scope>
    <source>
        <strain evidence="3 4">CIP 110367</strain>
    </source>
</reference>
<feature type="coiled-coil region" evidence="1">
    <location>
        <begin position="210"/>
        <end position="244"/>
    </location>
</feature>